<protein>
    <recommendedName>
        <fullName evidence="1">BRCC36 C-terminal helical domain-containing protein</fullName>
    </recommendedName>
</protein>
<organism evidence="2 3">
    <name type="scientific">Rhizophlyctis rosea</name>
    <dbReference type="NCBI Taxonomy" id="64517"/>
    <lineage>
        <taxon>Eukaryota</taxon>
        <taxon>Fungi</taxon>
        <taxon>Fungi incertae sedis</taxon>
        <taxon>Chytridiomycota</taxon>
        <taxon>Chytridiomycota incertae sedis</taxon>
        <taxon>Chytridiomycetes</taxon>
        <taxon>Rhizophlyctidales</taxon>
        <taxon>Rhizophlyctidaceae</taxon>
        <taxon>Rhizophlyctis</taxon>
    </lineage>
</organism>
<proteinExistence type="predicted"/>
<name>A0AAD5WZW7_9FUNG</name>
<dbReference type="Pfam" id="PF18110">
    <property type="entry name" value="BRCC36_C"/>
    <property type="match status" value="1"/>
</dbReference>
<evidence type="ECO:0000313" key="3">
    <source>
        <dbReference type="Proteomes" id="UP001212841"/>
    </source>
</evidence>
<dbReference type="InterPro" id="IPR040749">
    <property type="entry name" value="BRCC36_C"/>
</dbReference>
<sequence>MQVICFQAVETPGEGLSRAEIPLHIIPTQSPLSSHTLHQLTNKLPTIYFDEEKEARAKAMLQHPAENGPEHRIAAMYHDSIFMETIALLTDRLVGPMMQFCVERNERNKRL</sequence>
<evidence type="ECO:0000259" key="1">
    <source>
        <dbReference type="Pfam" id="PF18110"/>
    </source>
</evidence>
<reference evidence="2" key="1">
    <citation type="submission" date="2020-05" db="EMBL/GenBank/DDBJ databases">
        <title>Phylogenomic resolution of chytrid fungi.</title>
        <authorList>
            <person name="Stajich J.E."/>
            <person name="Amses K."/>
            <person name="Simmons R."/>
            <person name="Seto K."/>
            <person name="Myers J."/>
            <person name="Bonds A."/>
            <person name="Quandt C.A."/>
            <person name="Barry K."/>
            <person name="Liu P."/>
            <person name="Grigoriev I."/>
            <person name="Longcore J.E."/>
            <person name="James T.Y."/>
        </authorList>
    </citation>
    <scope>NUCLEOTIDE SEQUENCE</scope>
    <source>
        <strain evidence="2">JEL0318</strain>
    </source>
</reference>
<feature type="domain" description="BRCC36 C-terminal helical" evidence="1">
    <location>
        <begin position="42"/>
        <end position="110"/>
    </location>
</feature>
<dbReference type="Proteomes" id="UP001212841">
    <property type="component" value="Unassembled WGS sequence"/>
</dbReference>
<evidence type="ECO:0000313" key="2">
    <source>
        <dbReference type="EMBL" id="KAJ3048763.1"/>
    </source>
</evidence>
<dbReference type="EMBL" id="JADGJD010000741">
    <property type="protein sequence ID" value="KAJ3048763.1"/>
    <property type="molecule type" value="Genomic_DNA"/>
</dbReference>
<accession>A0AAD5WZW7</accession>
<gene>
    <name evidence="2" type="ORF">HK097_010233</name>
</gene>
<keyword evidence="3" id="KW-1185">Reference proteome</keyword>
<comment type="caution">
    <text evidence="2">The sequence shown here is derived from an EMBL/GenBank/DDBJ whole genome shotgun (WGS) entry which is preliminary data.</text>
</comment>
<dbReference type="AlphaFoldDB" id="A0AAD5WZW7"/>